<gene>
    <name evidence="1" type="ORF">G3576_09630</name>
</gene>
<reference evidence="1 2" key="2">
    <citation type="submission" date="2020-03" db="EMBL/GenBank/DDBJ databases">
        <title>Roseomonas stagni sp. nov., isolated from pond water in Japan.</title>
        <authorList>
            <person name="Furuhata K."/>
            <person name="Miyamoto H."/>
            <person name="Goto K."/>
        </authorList>
    </citation>
    <scope>NUCLEOTIDE SEQUENCE [LARGE SCALE GENOMIC DNA]</scope>
    <source>
        <strain evidence="1 2">PeD5</strain>
    </source>
</reference>
<dbReference type="AlphaFoldDB" id="A0A6M1LIY1"/>
<keyword evidence="2" id="KW-1185">Reference proteome</keyword>
<evidence type="ECO:0000313" key="2">
    <source>
        <dbReference type="Proteomes" id="UP000475385"/>
    </source>
</evidence>
<dbReference type="RefSeq" id="WP_164694178.1">
    <property type="nucleotide sequence ID" value="NZ_JAAIKB010000003.1"/>
</dbReference>
<dbReference type="Proteomes" id="UP000475385">
    <property type="component" value="Unassembled WGS sequence"/>
</dbReference>
<sequence>MRRRMPARTLLLLQTHYFDAGSERAFRRLVRQAPSHFDCRVLIHLPPGKPVPPRLLRHPHHVVRTDELRAMPYPRKNAAEDWTGRPWELWGGGHCDLIPLHAMRALPDFDRCWVMEYDVAFTGHWGRFFDAFEASEADLLTTCVRSRQHDPHWVCWPSLAGIETPEALSQAATAAFLPLFRVSQRMFRAMDEAYAAGFGGHLEATWSTLAALRGFAIEDIGGEGPFVAPGNERRFYTSAASSAVQFYLAPGTFFAKPAMYRVGTRRDTLWHPVKPWHWKDEIGAGFREWRVIAGAKRRALLAWIARRRGGPAPG</sequence>
<name>A0A6M1LIY1_9PROT</name>
<evidence type="ECO:0000313" key="1">
    <source>
        <dbReference type="EMBL" id="NGM20273.1"/>
    </source>
</evidence>
<dbReference type="EMBL" id="JAAIKB010000003">
    <property type="protein sequence ID" value="NGM20273.1"/>
    <property type="molecule type" value="Genomic_DNA"/>
</dbReference>
<comment type="caution">
    <text evidence="1">The sequence shown here is derived from an EMBL/GenBank/DDBJ whole genome shotgun (WGS) entry which is preliminary data.</text>
</comment>
<organism evidence="1 2">
    <name type="scientific">Falsiroseomonas algicola</name>
    <dbReference type="NCBI Taxonomy" id="2716930"/>
    <lineage>
        <taxon>Bacteria</taxon>
        <taxon>Pseudomonadati</taxon>
        <taxon>Pseudomonadota</taxon>
        <taxon>Alphaproteobacteria</taxon>
        <taxon>Acetobacterales</taxon>
        <taxon>Roseomonadaceae</taxon>
        <taxon>Falsiroseomonas</taxon>
    </lineage>
</organism>
<protein>
    <submittedName>
        <fullName evidence="1">Uncharacterized protein</fullName>
    </submittedName>
</protein>
<proteinExistence type="predicted"/>
<accession>A0A6M1LIY1</accession>
<reference evidence="1 2" key="1">
    <citation type="submission" date="2020-02" db="EMBL/GenBank/DDBJ databases">
        <authorList>
            <person name="Kim H.M."/>
            <person name="Jeon C.O."/>
        </authorList>
    </citation>
    <scope>NUCLEOTIDE SEQUENCE [LARGE SCALE GENOMIC DNA]</scope>
    <source>
        <strain evidence="1 2">PeD5</strain>
    </source>
</reference>